<proteinExistence type="predicted"/>
<sequence>MVHFLQRLPQLRLLSLSEALTSNTVPHAFILVHISNLTWLELDHIGLEINTQFLRLITIPETTELRLECFGLYPESMAAFEETMDSVIKRVHGNASLLFRDIDISWSTYKISVVCMRNPRPRSGILALPSVQLDFAFRSSFPNDYIEQWFHQLPRSFLAPVEALSLEGIGLSVDNWNSLSHSMPNLQRLILADATLFVEYLDAKFPDVVSESHLERLSGQPVTRDIVYPALRSLTLPIKNAERLCRPLAIRKRNGLALEELTITQMADDPVLRNQVHNILSPLSVLIKPTELSYAVD</sequence>
<evidence type="ECO:0000313" key="2">
    <source>
        <dbReference type="Proteomes" id="UP000308600"/>
    </source>
</evidence>
<name>A0ACD3AJ67_9AGAR</name>
<reference evidence="1 2" key="1">
    <citation type="journal article" date="2019" name="Nat. Ecol. Evol.">
        <title>Megaphylogeny resolves global patterns of mushroom evolution.</title>
        <authorList>
            <person name="Varga T."/>
            <person name="Krizsan K."/>
            <person name="Foldi C."/>
            <person name="Dima B."/>
            <person name="Sanchez-Garcia M."/>
            <person name="Sanchez-Ramirez S."/>
            <person name="Szollosi G.J."/>
            <person name="Szarkandi J.G."/>
            <person name="Papp V."/>
            <person name="Albert L."/>
            <person name="Andreopoulos W."/>
            <person name="Angelini C."/>
            <person name="Antonin V."/>
            <person name="Barry K.W."/>
            <person name="Bougher N.L."/>
            <person name="Buchanan P."/>
            <person name="Buyck B."/>
            <person name="Bense V."/>
            <person name="Catcheside P."/>
            <person name="Chovatia M."/>
            <person name="Cooper J."/>
            <person name="Damon W."/>
            <person name="Desjardin D."/>
            <person name="Finy P."/>
            <person name="Geml J."/>
            <person name="Haridas S."/>
            <person name="Hughes K."/>
            <person name="Justo A."/>
            <person name="Karasinski D."/>
            <person name="Kautmanova I."/>
            <person name="Kiss B."/>
            <person name="Kocsube S."/>
            <person name="Kotiranta H."/>
            <person name="LaButti K.M."/>
            <person name="Lechner B.E."/>
            <person name="Liimatainen K."/>
            <person name="Lipzen A."/>
            <person name="Lukacs Z."/>
            <person name="Mihaltcheva S."/>
            <person name="Morgado L.N."/>
            <person name="Niskanen T."/>
            <person name="Noordeloos M.E."/>
            <person name="Ohm R.A."/>
            <person name="Ortiz-Santana B."/>
            <person name="Ovrebo C."/>
            <person name="Racz N."/>
            <person name="Riley R."/>
            <person name="Savchenko A."/>
            <person name="Shiryaev A."/>
            <person name="Soop K."/>
            <person name="Spirin V."/>
            <person name="Szebenyi C."/>
            <person name="Tomsovsky M."/>
            <person name="Tulloss R.E."/>
            <person name="Uehling J."/>
            <person name="Grigoriev I.V."/>
            <person name="Vagvolgyi C."/>
            <person name="Papp T."/>
            <person name="Martin F.M."/>
            <person name="Miettinen O."/>
            <person name="Hibbett D.S."/>
            <person name="Nagy L.G."/>
        </authorList>
    </citation>
    <scope>NUCLEOTIDE SEQUENCE [LARGE SCALE GENOMIC DNA]</scope>
    <source>
        <strain evidence="1 2">NL-1719</strain>
    </source>
</reference>
<gene>
    <name evidence="1" type="ORF">BDN72DRAFT_900482</name>
</gene>
<dbReference type="EMBL" id="ML208428">
    <property type="protein sequence ID" value="TFK65715.1"/>
    <property type="molecule type" value="Genomic_DNA"/>
</dbReference>
<dbReference type="Proteomes" id="UP000308600">
    <property type="component" value="Unassembled WGS sequence"/>
</dbReference>
<evidence type="ECO:0000313" key="1">
    <source>
        <dbReference type="EMBL" id="TFK65715.1"/>
    </source>
</evidence>
<protein>
    <submittedName>
        <fullName evidence="1">Uncharacterized protein</fullName>
    </submittedName>
</protein>
<keyword evidence="2" id="KW-1185">Reference proteome</keyword>
<organism evidence="1 2">
    <name type="scientific">Pluteus cervinus</name>
    <dbReference type="NCBI Taxonomy" id="181527"/>
    <lineage>
        <taxon>Eukaryota</taxon>
        <taxon>Fungi</taxon>
        <taxon>Dikarya</taxon>
        <taxon>Basidiomycota</taxon>
        <taxon>Agaricomycotina</taxon>
        <taxon>Agaricomycetes</taxon>
        <taxon>Agaricomycetidae</taxon>
        <taxon>Agaricales</taxon>
        <taxon>Pluteineae</taxon>
        <taxon>Pluteaceae</taxon>
        <taxon>Pluteus</taxon>
    </lineage>
</organism>
<accession>A0ACD3AJ67</accession>